<evidence type="ECO:0000313" key="1">
    <source>
        <dbReference type="EMBL" id="CAB3658219.1"/>
    </source>
</evidence>
<dbReference type="EMBL" id="CADIKB010000004">
    <property type="protein sequence ID" value="CAB3658219.1"/>
    <property type="molecule type" value="Genomic_DNA"/>
</dbReference>
<dbReference type="AlphaFoldDB" id="A0A6J5A8F8"/>
<protein>
    <submittedName>
        <fullName evidence="1">Uncharacterized protein</fullName>
    </submittedName>
</protein>
<dbReference type="Proteomes" id="UP000494249">
    <property type="component" value="Unassembled WGS sequence"/>
</dbReference>
<reference evidence="1 2" key="1">
    <citation type="submission" date="2020-04" db="EMBL/GenBank/DDBJ databases">
        <authorList>
            <person name="De Canck E."/>
        </authorList>
    </citation>
    <scope>NUCLEOTIDE SEQUENCE [LARGE SCALE GENOMIC DNA]</scope>
    <source>
        <strain evidence="1 2">LMG 22037</strain>
    </source>
</reference>
<gene>
    <name evidence="1" type="ORF">LMG22037_01315</name>
</gene>
<proteinExistence type="predicted"/>
<organism evidence="1 2">
    <name type="scientific">Paraburkholderia phenoliruptrix</name>
    <dbReference type="NCBI Taxonomy" id="252970"/>
    <lineage>
        <taxon>Bacteria</taxon>
        <taxon>Pseudomonadati</taxon>
        <taxon>Pseudomonadota</taxon>
        <taxon>Betaproteobacteria</taxon>
        <taxon>Burkholderiales</taxon>
        <taxon>Burkholderiaceae</taxon>
        <taxon>Paraburkholderia</taxon>
    </lineage>
</organism>
<accession>A0A6J5A8F8</accession>
<sequence length="75" mass="8280">MGDDGFAEAATTGVPCHNDRAHESELGVIFNAATRDGPRWTHSYDEMGQVLRNAGRRQFVGFEQCLYRGEVGCDC</sequence>
<name>A0A6J5A8F8_9BURK</name>
<evidence type="ECO:0000313" key="2">
    <source>
        <dbReference type="Proteomes" id="UP000494249"/>
    </source>
</evidence>